<dbReference type="Pfam" id="PF00535">
    <property type="entry name" value="Glycos_transf_2"/>
    <property type="match status" value="1"/>
</dbReference>
<dbReference type="PANTHER" id="PTHR22916">
    <property type="entry name" value="GLYCOSYLTRANSFERASE"/>
    <property type="match status" value="1"/>
</dbReference>
<organism evidence="2 3">
    <name type="scientific">Brachyspira aalborgi</name>
    <dbReference type="NCBI Taxonomy" id="29522"/>
    <lineage>
        <taxon>Bacteria</taxon>
        <taxon>Pseudomonadati</taxon>
        <taxon>Spirochaetota</taxon>
        <taxon>Spirochaetia</taxon>
        <taxon>Brachyspirales</taxon>
        <taxon>Brachyspiraceae</taxon>
        <taxon>Brachyspira</taxon>
    </lineage>
</organism>
<evidence type="ECO:0000313" key="3">
    <source>
        <dbReference type="Proteomes" id="UP000324638"/>
    </source>
</evidence>
<dbReference type="Gene3D" id="3.90.550.10">
    <property type="entry name" value="Spore Coat Polysaccharide Biosynthesis Protein SpsA, Chain A"/>
    <property type="match status" value="1"/>
</dbReference>
<dbReference type="Proteomes" id="UP000324638">
    <property type="component" value="Unassembled WGS sequence"/>
</dbReference>
<dbReference type="PANTHER" id="PTHR22916:SF3">
    <property type="entry name" value="UDP-GLCNAC:BETAGAL BETA-1,3-N-ACETYLGLUCOSAMINYLTRANSFERASE-LIKE PROTEIN 1"/>
    <property type="match status" value="1"/>
</dbReference>
<dbReference type="AlphaFoldDB" id="A0A5C8CWD4"/>
<proteinExistence type="predicted"/>
<dbReference type="RefSeq" id="WP_147739659.1">
    <property type="nucleotide sequence ID" value="NZ_SAXU01000008.1"/>
</dbReference>
<sequence length="40" mass="4669">MPLISIIVPVYNTEKYLRRCLDSLVNQTFNDIEIIIVNDC</sequence>
<reference evidence="2 3" key="1">
    <citation type="journal article" date="1992" name="Lakartidningen">
        <title>[Penicillin V and not amoxicillin is the first choice preparation in acute otitis].</title>
        <authorList>
            <person name="Kamme C."/>
            <person name="Lundgren K."/>
            <person name="Prellner K."/>
        </authorList>
    </citation>
    <scope>NUCLEOTIDE SEQUENCE [LARGE SCALE GENOMIC DNA]</scope>
    <source>
        <strain evidence="2 3">513A</strain>
    </source>
</reference>
<protein>
    <submittedName>
        <fullName evidence="2">Glycosyltransferase</fullName>
    </submittedName>
</protein>
<dbReference type="InterPro" id="IPR001173">
    <property type="entry name" value="Glyco_trans_2-like"/>
</dbReference>
<dbReference type="InterPro" id="IPR029044">
    <property type="entry name" value="Nucleotide-diphossugar_trans"/>
</dbReference>
<name>A0A5C8CWD4_9SPIR</name>
<keyword evidence="2" id="KW-0808">Transferase</keyword>
<dbReference type="SUPFAM" id="SSF53448">
    <property type="entry name" value="Nucleotide-diphospho-sugar transferases"/>
    <property type="match status" value="1"/>
</dbReference>
<comment type="caution">
    <text evidence="2">The sequence shown here is derived from an EMBL/GenBank/DDBJ whole genome shotgun (WGS) entry which is preliminary data.</text>
</comment>
<feature type="domain" description="Glycosyltransferase 2-like" evidence="1">
    <location>
        <begin position="5"/>
        <end position="40"/>
    </location>
</feature>
<evidence type="ECO:0000259" key="1">
    <source>
        <dbReference type="Pfam" id="PF00535"/>
    </source>
</evidence>
<accession>A0A5C8CWD4</accession>
<evidence type="ECO:0000313" key="2">
    <source>
        <dbReference type="EMBL" id="TXJ17694.1"/>
    </source>
</evidence>
<dbReference type="EMBL" id="SAXU01000008">
    <property type="protein sequence ID" value="TXJ17694.1"/>
    <property type="molecule type" value="Genomic_DNA"/>
</dbReference>
<dbReference type="GO" id="GO:0016758">
    <property type="term" value="F:hexosyltransferase activity"/>
    <property type="evidence" value="ECO:0007669"/>
    <property type="project" value="UniProtKB-ARBA"/>
</dbReference>
<feature type="non-terminal residue" evidence="2">
    <location>
        <position position="40"/>
    </location>
</feature>
<gene>
    <name evidence="2" type="ORF">EPJ79_11440</name>
</gene>